<evidence type="ECO:0000259" key="2">
    <source>
        <dbReference type="Pfam" id="PF12774"/>
    </source>
</evidence>
<proteinExistence type="inferred from homology"/>
<reference evidence="3" key="2">
    <citation type="submission" date="2025-08" db="UniProtKB">
        <authorList>
            <consortium name="Ensembl"/>
        </authorList>
    </citation>
    <scope>IDENTIFICATION</scope>
    <source>
        <strain evidence="3">Guanapo</strain>
    </source>
</reference>
<reference evidence="4" key="1">
    <citation type="submission" date="2013-11" db="EMBL/GenBank/DDBJ databases">
        <title>The genomic landscape of the Guanapo guppy.</title>
        <authorList>
            <person name="Kuenstner A."/>
            <person name="Dreyer C."/>
        </authorList>
    </citation>
    <scope>NUCLEOTIDE SEQUENCE</scope>
    <source>
        <strain evidence="4">Guanapo</strain>
    </source>
</reference>
<dbReference type="Proteomes" id="UP000242638">
    <property type="component" value="Unassembled WGS sequence"/>
</dbReference>
<keyword evidence="4" id="KW-1185">Reference proteome</keyword>
<dbReference type="AlphaFoldDB" id="A0A3P9PVJ0"/>
<dbReference type="GO" id="GO:0051959">
    <property type="term" value="F:dynein light intermediate chain binding"/>
    <property type="evidence" value="ECO:0007669"/>
    <property type="project" value="InterPro"/>
</dbReference>
<dbReference type="SUPFAM" id="SSF52540">
    <property type="entry name" value="P-loop containing nucleoside triphosphate hydrolases"/>
    <property type="match status" value="1"/>
</dbReference>
<dbReference type="OMA" id="CCRCYLT"/>
<organism evidence="3 4">
    <name type="scientific">Poecilia reticulata</name>
    <name type="common">Guppy</name>
    <name type="synonym">Acanthophacelus reticulatus</name>
    <dbReference type="NCBI Taxonomy" id="8081"/>
    <lineage>
        <taxon>Eukaryota</taxon>
        <taxon>Metazoa</taxon>
        <taxon>Chordata</taxon>
        <taxon>Craniata</taxon>
        <taxon>Vertebrata</taxon>
        <taxon>Euteleostomi</taxon>
        <taxon>Actinopterygii</taxon>
        <taxon>Neopterygii</taxon>
        <taxon>Teleostei</taxon>
        <taxon>Neoteleostei</taxon>
        <taxon>Acanthomorphata</taxon>
        <taxon>Ovalentaria</taxon>
        <taxon>Atherinomorphae</taxon>
        <taxon>Cyprinodontiformes</taxon>
        <taxon>Poeciliidae</taxon>
        <taxon>Poeciliinae</taxon>
        <taxon>Poecilia</taxon>
    </lineage>
</organism>
<dbReference type="Pfam" id="PF12774">
    <property type="entry name" value="AAA_6"/>
    <property type="match status" value="1"/>
</dbReference>
<evidence type="ECO:0000256" key="1">
    <source>
        <dbReference type="ARBA" id="ARBA00008887"/>
    </source>
</evidence>
<dbReference type="Ensembl" id="ENSPRET00000026154.1">
    <property type="protein sequence ID" value="ENSPREP00000025896.1"/>
    <property type="gene ID" value="ENSPREG00000017486.1"/>
</dbReference>
<dbReference type="GO" id="GO:0045505">
    <property type="term" value="F:dynein intermediate chain binding"/>
    <property type="evidence" value="ECO:0007669"/>
    <property type="project" value="InterPro"/>
</dbReference>
<dbReference type="GO" id="GO:0030286">
    <property type="term" value="C:dynein complex"/>
    <property type="evidence" value="ECO:0007669"/>
    <property type="project" value="InterPro"/>
</dbReference>
<comment type="similarity">
    <text evidence="1">Belongs to the dynein heavy chain family.</text>
</comment>
<dbReference type="Gene3D" id="3.40.50.300">
    <property type="entry name" value="P-loop containing nucleotide triphosphate hydrolases"/>
    <property type="match status" value="1"/>
</dbReference>
<dbReference type="GO" id="GO:0007018">
    <property type="term" value="P:microtubule-based movement"/>
    <property type="evidence" value="ECO:0007669"/>
    <property type="project" value="InterPro"/>
</dbReference>
<dbReference type="InterPro" id="IPR043157">
    <property type="entry name" value="Dynein_AAA1S"/>
</dbReference>
<evidence type="ECO:0000313" key="4">
    <source>
        <dbReference type="Proteomes" id="UP000242638"/>
    </source>
</evidence>
<protein>
    <recommendedName>
        <fullName evidence="2">Dynein heavy chain hydrolytic ATP-binding dynein motor region domain-containing protein</fullName>
    </recommendedName>
</protein>
<dbReference type="Gene3D" id="1.10.8.710">
    <property type="match status" value="1"/>
</dbReference>
<accession>A0A3P9PVJ0</accession>
<reference evidence="3" key="3">
    <citation type="submission" date="2025-09" db="UniProtKB">
        <authorList>
            <consortium name="Ensembl"/>
        </authorList>
    </citation>
    <scope>IDENTIFICATION</scope>
    <source>
        <strain evidence="3">Guanapo</strain>
    </source>
</reference>
<dbReference type="InterPro" id="IPR027417">
    <property type="entry name" value="P-loop_NTPase"/>
</dbReference>
<sequence length="196" mass="21259">MVITPLTNRCYLSLTEALHRKLGGGVAGAAGSGKTETIKDLGNALAMHTVVFNCSDKLKSFAVERFLKGVASSGAWAILDDIARVHVEVLSVVAQQISTIQKAQQQQAENFVFDGMEIPLVSSCAIFFTMNVGHTPCNKMPVNLKNLFRPVSMVIPEYDVIAAISLYSLGFSNSIALSKKIDTFFKLLFDQLASQV</sequence>
<feature type="domain" description="Dynein heavy chain hydrolytic ATP-binding dynein motor region" evidence="2">
    <location>
        <begin position="1"/>
        <end position="195"/>
    </location>
</feature>
<name>A0A3P9PVJ0_POERE</name>
<dbReference type="GeneTree" id="ENSGT00940000154791"/>
<dbReference type="FunFam" id="3.40.50.300:FF:000063">
    <property type="entry name" value="dynein heavy chain 6, axonemal"/>
    <property type="match status" value="1"/>
</dbReference>
<dbReference type="STRING" id="8081.ENSPREP00000025896"/>
<dbReference type="PANTHER" id="PTHR45703">
    <property type="entry name" value="DYNEIN HEAVY CHAIN"/>
    <property type="match status" value="1"/>
</dbReference>
<dbReference type="GO" id="GO:0005524">
    <property type="term" value="F:ATP binding"/>
    <property type="evidence" value="ECO:0007669"/>
    <property type="project" value="InterPro"/>
</dbReference>
<dbReference type="InterPro" id="IPR026983">
    <property type="entry name" value="DHC"/>
</dbReference>
<dbReference type="InterPro" id="IPR035699">
    <property type="entry name" value="AAA_6"/>
</dbReference>
<evidence type="ECO:0000313" key="3">
    <source>
        <dbReference type="Ensembl" id="ENSPREP00000025896.1"/>
    </source>
</evidence>